<keyword evidence="1" id="KW-0812">Transmembrane</keyword>
<protein>
    <submittedName>
        <fullName evidence="3">Unannotated protein</fullName>
    </submittedName>
</protein>
<evidence type="ECO:0000256" key="1">
    <source>
        <dbReference type="SAM" id="Phobius"/>
    </source>
</evidence>
<gene>
    <name evidence="2" type="ORF">UFOPK3174_01102</name>
    <name evidence="3" type="ORF">UFOPK4403_00842</name>
</gene>
<feature type="transmembrane region" description="Helical" evidence="1">
    <location>
        <begin position="64"/>
        <end position="81"/>
    </location>
</feature>
<name>A0A6J7V7R4_9ZZZZ</name>
<sequence length="109" mass="11199">MATLLSIEAAAVLALGTYLVVKALTSDLQSVTALLGVVLFALVGGVGLLAAARGFRNAKNYGRSPAILANLIALGVAYFQMQAHLWAVAIPLALISLLTALLALSIIPE</sequence>
<keyword evidence="1" id="KW-0472">Membrane</keyword>
<keyword evidence="1" id="KW-1133">Transmembrane helix</keyword>
<dbReference type="AlphaFoldDB" id="A0A6J7V7R4"/>
<evidence type="ECO:0000313" key="2">
    <source>
        <dbReference type="EMBL" id="CAB4831114.1"/>
    </source>
</evidence>
<evidence type="ECO:0000313" key="3">
    <source>
        <dbReference type="EMBL" id="CAB5072896.1"/>
    </source>
</evidence>
<accession>A0A6J7V7R4</accession>
<reference evidence="3" key="1">
    <citation type="submission" date="2020-05" db="EMBL/GenBank/DDBJ databases">
        <authorList>
            <person name="Chiriac C."/>
            <person name="Salcher M."/>
            <person name="Ghai R."/>
            <person name="Kavagutti S V."/>
        </authorList>
    </citation>
    <scope>NUCLEOTIDE SEQUENCE</scope>
</reference>
<feature type="transmembrane region" description="Helical" evidence="1">
    <location>
        <begin position="33"/>
        <end position="52"/>
    </location>
</feature>
<proteinExistence type="predicted"/>
<dbReference type="EMBL" id="CAFBQX010000004">
    <property type="protein sequence ID" value="CAB5072896.1"/>
    <property type="molecule type" value="Genomic_DNA"/>
</dbReference>
<feature type="transmembrane region" description="Helical" evidence="1">
    <location>
        <begin position="87"/>
        <end position="107"/>
    </location>
</feature>
<dbReference type="EMBL" id="CAFABH010000018">
    <property type="protein sequence ID" value="CAB4831114.1"/>
    <property type="molecule type" value="Genomic_DNA"/>
</dbReference>
<organism evidence="3">
    <name type="scientific">freshwater metagenome</name>
    <dbReference type="NCBI Taxonomy" id="449393"/>
    <lineage>
        <taxon>unclassified sequences</taxon>
        <taxon>metagenomes</taxon>
        <taxon>ecological metagenomes</taxon>
    </lineage>
</organism>